<evidence type="ECO:0000256" key="2">
    <source>
        <dbReference type="ARBA" id="ARBA00005866"/>
    </source>
</evidence>
<comment type="caution">
    <text evidence="5">The sequence shown here is derived from an EMBL/GenBank/DDBJ whole genome shotgun (WGS) entry which is preliminary data.</text>
</comment>
<dbReference type="PIRSF" id="PIRSF016020">
    <property type="entry name" value="PHexose_mutarotase"/>
    <property type="match status" value="1"/>
</dbReference>
<dbReference type="CDD" id="cd09020">
    <property type="entry name" value="D-hex-6-P-epi_like"/>
    <property type="match status" value="1"/>
</dbReference>
<dbReference type="RefSeq" id="WP_250064166.1">
    <property type="nucleotide sequence ID" value="NZ_JAIKTS010000002.1"/>
</dbReference>
<evidence type="ECO:0000313" key="5">
    <source>
        <dbReference type="EMBL" id="MCL7714877.1"/>
    </source>
</evidence>
<dbReference type="PANTHER" id="PTHR11122:SF13">
    <property type="entry name" value="GLUCOSE-6-PHOSPHATE 1-EPIMERASE"/>
    <property type="match status" value="1"/>
</dbReference>
<keyword evidence="6" id="KW-1185">Reference proteome</keyword>
<dbReference type="Gene3D" id="2.70.98.10">
    <property type="match status" value="1"/>
</dbReference>
<proteinExistence type="inferred from homology"/>
<dbReference type="PANTHER" id="PTHR11122">
    <property type="entry name" value="APOSPORY-ASSOCIATED PROTEIN C-RELATED"/>
    <property type="match status" value="1"/>
</dbReference>
<comment type="similarity">
    <text evidence="2 4">Belongs to the glucose-6-phosphate 1-epimerase family.</text>
</comment>
<organism evidence="5 6">
    <name type="scientific">Stenotrophomonas mori</name>
    <dbReference type="NCBI Taxonomy" id="2871096"/>
    <lineage>
        <taxon>Bacteria</taxon>
        <taxon>Pseudomonadati</taxon>
        <taxon>Pseudomonadota</taxon>
        <taxon>Gammaproteobacteria</taxon>
        <taxon>Lysobacterales</taxon>
        <taxon>Lysobacteraceae</taxon>
        <taxon>Stenotrophomonas</taxon>
    </lineage>
</organism>
<keyword evidence="3 4" id="KW-0413">Isomerase</keyword>
<dbReference type="InterPro" id="IPR014718">
    <property type="entry name" value="GH-type_carb-bd"/>
</dbReference>
<dbReference type="Proteomes" id="UP001431235">
    <property type="component" value="Unassembled WGS sequence"/>
</dbReference>
<dbReference type="InterPro" id="IPR011013">
    <property type="entry name" value="Gal_mutarotase_sf_dom"/>
</dbReference>
<evidence type="ECO:0000256" key="1">
    <source>
        <dbReference type="ARBA" id="ARBA00001096"/>
    </source>
</evidence>
<dbReference type="SUPFAM" id="SSF74650">
    <property type="entry name" value="Galactose mutarotase-like"/>
    <property type="match status" value="1"/>
</dbReference>
<dbReference type="EC" id="5.1.3.15" evidence="4"/>
<evidence type="ECO:0000256" key="3">
    <source>
        <dbReference type="ARBA" id="ARBA00023235"/>
    </source>
</evidence>
<evidence type="ECO:0000256" key="4">
    <source>
        <dbReference type="PIRNR" id="PIRNR016020"/>
    </source>
</evidence>
<protein>
    <recommendedName>
        <fullName evidence="4">Putative glucose-6-phosphate 1-epimerase</fullName>
        <ecNumber evidence="4">5.1.3.15</ecNumber>
    </recommendedName>
</protein>
<comment type="catalytic activity">
    <reaction evidence="1">
        <text>alpha-D-glucose 6-phosphate = beta-D-glucose 6-phosphate</text>
        <dbReference type="Rhea" id="RHEA:16249"/>
        <dbReference type="ChEBI" id="CHEBI:58225"/>
        <dbReference type="ChEBI" id="CHEBI:58247"/>
        <dbReference type="EC" id="5.1.3.15"/>
    </reaction>
</comment>
<accession>A0ABT0SHZ1</accession>
<gene>
    <name evidence="5" type="ORF">K5L01_09495</name>
</gene>
<dbReference type="InterPro" id="IPR025532">
    <property type="entry name" value="G6P_1-epimerase"/>
</dbReference>
<reference evidence="5 6" key="1">
    <citation type="submission" date="2021-08" db="EMBL/GenBank/DDBJ databases">
        <title>Novel members of of the genus Stenotrophomonas from differernt environment.</title>
        <authorList>
            <person name="Deng Y."/>
        </authorList>
    </citation>
    <scope>NUCLEOTIDE SEQUENCE [LARGE SCALE GENOMIC DNA]</scope>
    <source>
        <strain evidence="5 6">CPCC 101365</strain>
    </source>
</reference>
<dbReference type="EMBL" id="JAIKTS010000002">
    <property type="protein sequence ID" value="MCL7714877.1"/>
    <property type="molecule type" value="Genomic_DNA"/>
</dbReference>
<evidence type="ECO:0000313" key="6">
    <source>
        <dbReference type="Proteomes" id="UP001431235"/>
    </source>
</evidence>
<sequence length="287" mass="31403">MKDVEGLSLGELDGFSVWRVTTPFSTAAISLFGGQLLSFAPRTGDEVMWLSPAAKPPPTPIRGGTPVCWPYFARQGQAHDAPSHGFVRTLPWELREAQRDADGSMRLRLAPPVIAGLSLHLVMSLYVGRTLEQELLTENVGRRPVHLTQALHNYFRVGDALATTVEGLEGLTYLDKLDGGRAHVQQGTWRLDDPRDPGRCDRIYTGAGGHYVLRDPVLGRRIAIRTQGSRSAVLWNPGEAAARAIADIGAGWRDYLCVEAGNVGPDEVVLAPGARHCLRQEFRVEPL</sequence>
<dbReference type="Pfam" id="PF01263">
    <property type="entry name" value="Aldose_epim"/>
    <property type="match status" value="1"/>
</dbReference>
<dbReference type="InterPro" id="IPR008183">
    <property type="entry name" value="Aldose_1/G6P_1-epimerase"/>
</dbReference>
<name>A0ABT0SHZ1_9GAMM</name>